<dbReference type="OrthoDB" id="8922241at2759"/>
<reference evidence="2" key="1">
    <citation type="journal article" date="2020" name="Stud. Mycol.">
        <title>101 Dothideomycetes genomes: a test case for predicting lifestyles and emergence of pathogens.</title>
        <authorList>
            <person name="Haridas S."/>
            <person name="Albert R."/>
            <person name="Binder M."/>
            <person name="Bloem J."/>
            <person name="Labutti K."/>
            <person name="Salamov A."/>
            <person name="Andreopoulos B."/>
            <person name="Baker S."/>
            <person name="Barry K."/>
            <person name="Bills G."/>
            <person name="Bluhm B."/>
            <person name="Cannon C."/>
            <person name="Castanera R."/>
            <person name="Culley D."/>
            <person name="Daum C."/>
            <person name="Ezra D."/>
            <person name="Gonzalez J."/>
            <person name="Henrissat B."/>
            <person name="Kuo A."/>
            <person name="Liang C."/>
            <person name="Lipzen A."/>
            <person name="Lutzoni F."/>
            <person name="Magnuson J."/>
            <person name="Mondo S."/>
            <person name="Nolan M."/>
            <person name="Ohm R."/>
            <person name="Pangilinan J."/>
            <person name="Park H.-J."/>
            <person name="Ramirez L."/>
            <person name="Alfaro M."/>
            <person name="Sun H."/>
            <person name="Tritt A."/>
            <person name="Yoshinaga Y."/>
            <person name="Zwiers L.-H."/>
            <person name="Turgeon B."/>
            <person name="Goodwin S."/>
            <person name="Spatafora J."/>
            <person name="Crous P."/>
            <person name="Grigoriev I."/>
        </authorList>
    </citation>
    <scope>NUCLEOTIDE SEQUENCE</scope>
    <source>
        <strain evidence="2">CBS 675.92</strain>
    </source>
</reference>
<evidence type="ECO:0000313" key="3">
    <source>
        <dbReference type="Proteomes" id="UP000800035"/>
    </source>
</evidence>
<protein>
    <submittedName>
        <fullName evidence="2">Uncharacterized protein</fullName>
    </submittedName>
</protein>
<dbReference type="AlphaFoldDB" id="A0A6A5TUL1"/>
<feature type="compositionally biased region" description="Polar residues" evidence="1">
    <location>
        <begin position="83"/>
        <end position="96"/>
    </location>
</feature>
<proteinExistence type="predicted"/>
<accession>A0A6A5TUL1</accession>
<gene>
    <name evidence="2" type="ORF">CC80DRAFT_492408</name>
</gene>
<dbReference type="Proteomes" id="UP000800035">
    <property type="component" value="Unassembled WGS sequence"/>
</dbReference>
<feature type="region of interest" description="Disordered" evidence="1">
    <location>
        <begin position="68"/>
        <end position="96"/>
    </location>
</feature>
<evidence type="ECO:0000256" key="1">
    <source>
        <dbReference type="SAM" id="MobiDB-lite"/>
    </source>
</evidence>
<organism evidence="2 3">
    <name type="scientific">Byssothecium circinans</name>
    <dbReference type="NCBI Taxonomy" id="147558"/>
    <lineage>
        <taxon>Eukaryota</taxon>
        <taxon>Fungi</taxon>
        <taxon>Dikarya</taxon>
        <taxon>Ascomycota</taxon>
        <taxon>Pezizomycotina</taxon>
        <taxon>Dothideomycetes</taxon>
        <taxon>Pleosporomycetidae</taxon>
        <taxon>Pleosporales</taxon>
        <taxon>Massarineae</taxon>
        <taxon>Massarinaceae</taxon>
        <taxon>Byssothecium</taxon>
    </lineage>
</organism>
<name>A0A6A5TUL1_9PLEO</name>
<sequence>MSHQPYETITQQYMPELPVPLPELAETLDHPVWELPGTVQQHSEFFSAQQQDQPRLSGGVSYPPYQTYPSTQMPKRVPVPPRVQTSASSTVESQTAPQYRSMMDNSTLVATVQPTLTPTSTSSSSTVSPVTPIYEGRSWHYDRQHYHQASGFNSFPSYPVSPPYECHQPKDGINFAMSPLSSQQSSSSQGTDFGASIPIPPMPSTPKVPFRTSDLQHFGFETPSSSFASQYFPDSGIMATAHTSTNYYNPAQPLHTTEHTSLWERRHGAHSEMRRSYDSHESMALFEESPFDEPVPPYYDGNAAPSLVATNHGVQANPVVPHKTTRDKKTKRSFSGDGCLKSHLLPCGRCDAVFKGPYRKGNRNRHFKNTHIVASATDKADRTCRLCDIEYKRPDARRKHEWKKHKIEDCRPEKRRLEKKVKQIFMPARPHSL</sequence>
<keyword evidence="3" id="KW-1185">Reference proteome</keyword>
<dbReference type="EMBL" id="ML976992">
    <property type="protein sequence ID" value="KAF1956118.1"/>
    <property type="molecule type" value="Genomic_DNA"/>
</dbReference>
<evidence type="ECO:0000313" key="2">
    <source>
        <dbReference type="EMBL" id="KAF1956118.1"/>
    </source>
</evidence>